<evidence type="ECO:0000259" key="8">
    <source>
        <dbReference type="Pfam" id="PF09924"/>
    </source>
</evidence>
<feature type="compositionally biased region" description="Low complexity" evidence="6">
    <location>
        <begin position="600"/>
        <end position="620"/>
    </location>
</feature>
<feature type="domain" description="Phosphatidylglycerol lysyltransferase C-terminal" evidence="8">
    <location>
        <begin position="235"/>
        <end position="533"/>
    </location>
</feature>
<dbReference type="PANTHER" id="PTHR34697">
    <property type="entry name" value="PHOSPHATIDYLGLYCEROL LYSYLTRANSFERASE"/>
    <property type="match status" value="1"/>
</dbReference>
<name>A0A0D8BDU9_9ACTN</name>
<feature type="transmembrane region" description="Helical" evidence="7">
    <location>
        <begin position="21"/>
        <end position="41"/>
    </location>
</feature>
<comment type="caution">
    <text evidence="9">The sequence shown here is derived from an EMBL/GenBank/DDBJ whole genome shotgun (WGS) entry which is preliminary data.</text>
</comment>
<evidence type="ECO:0000256" key="6">
    <source>
        <dbReference type="SAM" id="MobiDB-lite"/>
    </source>
</evidence>
<comment type="subcellular location">
    <subcellularLocation>
        <location evidence="1">Cell membrane</location>
        <topology evidence="1">Multi-pass membrane protein</topology>
    </subcellularLocation>
</comment>
<evidence type="ECO:0000256" key="3">
    <source>
        <dbReference type="ARBA" id="ARBA00022692"/>
    </source>
</evidence>
<keyword evidence="3 7" id="KW-0812">Transmembrane</keyword>
<evidence type="ECO:0000256" key="4">
    <source>
        <dbReference type="ARBA" id="ARBA00022989"/>
    </source>
</evidence>
<organism evidence="9 10">
    <name type="scientific">Frankia torreyi</name>
    <dbReference type="NCBI Taxonomy" id="1856"/>
    <lineage>
        <taxon>Bacteria</taxon>
        <taxon>Bacillati</taxon>
        <taxon>Actinomycetota</taxon>
        <taxon>Actinomycetes</taxon>
        <taxon>Frankiales</taxon>
        <taxon>Frankiaceae</taxon>
        <taxon>Frankia</taxon>
    </lineage>
</organism>
<feature type="compositionally biased region" description="Low complexity" evidence="6">
    <location>
        <begin position="571"/>
        <end position="587"/>
    </location>
</feature>
<dbReference type="AlphaFoldDB" id="A0A0D8BDU9"/>
<feature type="compositionally biased region" description="Basic residues" evidence="6">
    <location>
        <begin position="686"/>
        <end position="699"/>
    </location>
</feature>
<evidence type="ECO:0000256" key="7">
    <source>
        <dbReference type="SAM" id="Phobius"/>
    </source>
</evidence>
<dbReference type="InterPro" id="IPR051211">
    <property type="entry name" value="PG_lysyltransferase"/>
</dbReference>
<proteinExistence type="predicted"/>
<protein>
    <recommendedName>
        <fullName evidence="8">Phosphatidylglycerol lysyltransferase C-terminal domain-containing protein</fullName>
    </recommendedName>
</protein>
<dbReference type="Proteomes" id="UP000032545">
    <property type="component" value="Unassembled WGS sequence"/>
</dbReference>
<dbReference type="PANTHER" id="PTHR34697:SF2">
    <property type="entry name" value="PHOSPHATIDYLGLYCEROL LYSYLTRANSFERASE"/>
    <property type="match status" value="1"/>
</dbReference>
<gene>
    <name evidence="9" type="ORF">FF36_03315</name>
</gene>
<feature type="transmembrane region" description="Helical" evidence="7">
    <location>
        <begin position="53"/>
        <end position="75"/>
    </location>
</feature>
<feature type="transmembrane region" description="Helical" evidence="7">
    <location>
        <begin position="110"/>
        <end position="129"/>
    </location>
</feature>
<dbReference type="OrthoDB" id="9801152at2"/>
<dbReference type="RefSeq" id="WP_044885910.1">
    <property type="nucleotide sequence ID" value="NZ_JYFN01000024.1"/>
</dbReference>
<feature type="compositionally biased region" description="Basic and acidic residues" evidence="6">
    <location>
        <begin position="649"/>
        <end position="685"/>
    </location>
</feature>
<dbReference type="GO" id="GO:0005886">
    <property type="term" value="C:plasma membrane"/>
    <property type="evidence" value="ECO:0007669"/>
    <property type="project" value="UniProtKB-SubCell"/>
</dbReference>
<sequence length="712" mass="74837">MTRRKNGTAATAPTGRRLPGPALIATLTALVGLVDVIGAISHRPTRWTWLGRLIPGVVTQAATGTSVGVGLLLVGLAHGLRRRKRRAWRAAVALSGAAVLLDLARGLAVVPAAIDLVPFAVLVAARRHFPAAGDPRTRWRALGALAALGTADLIVGLSVIRFRHGGGGLAARLEHVLAGLVGVTGPVRFGPGDGDLVAAVLLALGALTVAVPGYLALRPAAPVAALTVADETALRALLARHGGRDSLGYVALRRDRSVLWSPSGKAAISYRVVGGVALAAGDPIGDPEAWPGVIRPFLDLAAAHAWVPAVLGCGPDGGRAYQRAGLRVLELGDEAVVRTAAFSLDGRAMRGVRQAVARVERAGYTARIDRATELNPAERAALADRAAAWRSCGTERGFSMALGRVGAPEDADCVIVRAFQGGRLRGLLTFLPWGPGGLSLDAVRRDRTAANGLTEFMVVALLREADRLGVTRVSLTFAPFRAALAHGERLGATPALRLWRGLLLAASRRFRIESIYRFNAKFDPDWQPRYGCYPTTRDLPRVLFAALRAEALLPRPSFPGRRPHLPSPTADVSSTDTSSTDVSSTTDGRAIDGREDPGDARAAAPGTAPGAGAETAQQAPQDSSERPGSEPAVSAGSARAELPARSTGRRREGTHPTDGGHSREGRHSQETDQAHDGGHSRDGARRSPHRATRPRSPRPRHAEAPDRSPFNT</sequence>
<dbReference type="Pfam" id="PF09924">
    <property type="entry name" value="LPG_synthase_C"/>
    <property type="match status" value="1"/>
</dbReference>
<reference evidence="10" key="1">
    <citation type="submission" date="2015-02" db="EMBL/GenBank/DDBJ databases">
        <title>Draft Genome of Frankia sp. CpI1-S.</title>
        <authorList>
            <person name="Oshone R.T."/>
            <person name="Ngom M."/>
            <person name="Ghodhbane-Gtari F."/>
            <person name="Gtari M."/>
            <person name="Morris K."/>
            <person name="Thomas K."/>
            <person name="Sen A."/>
            <person name="Tisa L.S."/>
        </authorList>
    </citation>
    <scope>NUCLEOTIDE SEQUENCE [LARGE SCALE GENOMIC DNA]</scope>
    <source>
        <strain evidence="10">CpI1-S</strain>
    </source>
</reference>
<dbReference type="EMBL" id="JYFN01000024">
    <property type="protein sequence ID" value="KJE22443.1"/>
    <property type="molecule type" value="Genomic_DNA"/>
</dbReference>
<dbReference type="PATRIC" id="fig|1502723.3.peg.2741"/>
<keyword evidence="2" id="KW-1003">Cell membrane</keyword>
<evidence type="ECO:0000313" key="10">
    <source>
        <dbReference type="Proteomes" id="UP000032545"/>
    </source>
</evidence>
<reference evidence="9 10" key="2">
    <citation type="journal article" date="2016" name="Genome Announc.">
        <title>Permanent Draft Genome Sequences for Two Variants of Frankia sp. Strain CpI1, the First Frankia Strain Isolated from Root Nodules of Comptonia peregrina.</title>
        <authorList>
            <person name="Oshone R."/>
            <person name="Hurst S.G.IV."/>
            <person name="Abebe-Akele F."/>
            <person name="Simpson S."/>
            <person name="Morris K."/>
            <person name="Thomas W.K."/>
            <person name="Tisa L.S."/>
        </authorList>
    </citation>
    <scope>NUCLEOTIDE SEQUENCE [LARGE SCALE GENOMIC DNA]</scope>
    <source>
        <strain evidence="10">CpI1-S</strain>
    </source>
</reference>
<keyword evidence="5 7" id="KW-0472">Membrane</keyword>
<accession>A0A0D8BDU9</accession>
<feature type="transmembrane region" description="Helical" evidence="7">
    <location>
        <begin position="141"/>
        <end position="160"/>
    </location>
</feature>
<evidence type="ECO:0000256" key="2">
    <source>
        <dbReference type="ARBA" id="ARBA00022475"/>
    </source>
</evidence>
<evidence type="ECO:0000256" key="1">
    <source>
        <dbReference type="ARBA" id="ARBA00004651"/>
    </source>
</evidence>
<dbReference type="GO" id="GO:0055091">
    <property type="term" value="P:phospholipid homeostasis"/>
    <property type="evidence" value="ECO:0007669"/>
    <property type="project" value="TreeGrafter"/>
</dbReference>
<feature type="transmembrane region" description="Helical" evidence="7">
    <location>
        <begin position="196"/>
        <end position="217"/>
    </location>
</feature>
<dbReference type="GO" id="GO:0016755">
    <property type="term" value="F:aminoacyltransferase activity"/>
    <property type="evidence" value="ECO:0007669"/>
    <property type="project" value="TreeGrafter"/>
</dbReference>
<dbReference type="InterPro" id="IPR024320">
    <property type="entry name" value="LPG_synthase_C"/>
</dbReference>
<keyword evidence="10" id="KW-1185">Reference proteome</keyword>
<evidence type="ECO:0000256" key="5">
    <source>
        <dbReference type="ARBA" id="ARBA00023136"/>
    </source>
</evidence>
<evidence type="ECO:0000313" key="9">
    <source>
        <dbReference type="EMBL" id="KJE22443.1"/>
    </source>
</evidence>
<feature type="compositionally biased region" description="Basic and acidic residues" evidence="6">
    <location>
        <begin position="589"/>
        <end position="599"/>
    </location>
</feature>
<keyword evidence="4 7" id="KW-1133">Transmembrane helix</keyword>
<feature type="region of interest" description="Disordered" evidence="6">
    <location>
        <begin position="555"/>
        <end position="712"/>
    </location>
</feature>